<dbReference type="InterPro" id="IPR018490">
    <property type="entry name" value="cNMP-bd_dom_sf"/>
</dbReference>
<evidence type="ECO:0000256" key="2">
    <source>
        <dbReference type="ARBA" id="ARBA00012438"/>
    </source>
</evidence>
<dbReference type="Gene3D" id="1.10.287.130">
    <property type="match status" value="1"/>
</dbReference>
<dbReference type="Proteomes" id="UP000838672">
    <property type="component" value="Unassembled WGS sequence"/>
</dbReference>
<dbReference type="PROSITE" id="PS50042">
    <property type="entry name" value="CNMP_BINDING_3"/>
    <property type="match status" value="1"/>
</dbReference>
<reference evidence="5" key="1">
    <citation type="submission" date="2021-11" db="EMBL/GenBank/DDBJ databases">
        <authorList>
            <person name="Rodrigo-Torres L."/>
            <person name="Arahal R. D."/>
            <person name="Lucena T."/>
        </authorList>
    </citation>
    <scope>NUCLEOTIDE SEQUENCE</scope>
    <source>
        <strain evidence="5">CECT 7929</strain>
    </source>
</reference>
<dbReference type="InterPro" id="IPR036890">
    <property type="entry name" value="HATPase_C_sf"/>
</dbReference>
<gene>
    <name evidence="5" type="primary">sasA_3</name>
    <name evidence="5" type="ORF">VST7929_01390</name>
</gene>
<accession>A0ABM8ZTA4</accession>
<name>A0ABM8ZTA4_9VIBR</name>
<dbReference type="PROSITE" id="PS50109">
    <property type="entry name" value="HIS_KIN"/>
    <property type="match status" value="1"/>
</dbReference>
<dbReference type="EMBL" id="CAKLDI010000001">
    <property type="protein sequence ID" value="CAH0533520.1"/>
    <property type="molecule type" value="Genomic_DNA"/>
</dbReference>
<dbReference type="InterPro" id="IPR005467">
    <property type="entry name" value="His_kinase_dom"/>
</dbReference>
<dbReference type="InterPro" id="IPR000595">
    <property type="entry name" value="cNMP-bd_dom"/>
</dbReference>
<dbReference type="InterPro" id="IPR014710">
    <property type="entry name" value="RmlC-like_jellyroll"/>
</dbReference>
<evidence type="ECO:0000259" key="3">
    <source>
        <dbReference type="PROSITE" id="PS50042"/>
    </source>
</evidence>
<keyword evidence="5" id="KW-0808">Transferase</keyword>
<dbReference type="Gene3D" id="2.60.120.10">
    <property type="entry name" value="Jelly Rolls"/>
    <property type="match status" value="1"/>
</dbReference>
<feature type="domain" description="Cyclic nucleotide-binding" evidence="3">
    <location>
        <begin position="1"/>
        <end position="105"/>
    </location>
</feature>
<dbReference type="PRINTS" id="PR00344">
    <property type="entry name" value="BCTRLSENSOR"/>
</dbReference>
<dbReference type="SUPFAM" id="SSF55874">
    <property type="entry name" value="ATPase domain of HSP90 chaperone/DNA topoisomerase II/histidine kinase"/>
    <property type="match status" value="1"/>
</dbReference>
<dbReference type="InterPro" id="IPR004358">
    <property type="entry name" value="Sig_transdc_His_kin-like_C"/>
</dbReference>
<comment type="caution">
    <text evidence="5">The sequence shown here is derived from an EMBL/GenBank/DDBJ whole genome shotgun (WGS) entry which is preliminary data.</text>
</comment>
<dbReference type="Gene3D" id="3.30.565.10">
    <property type="entry name" value="Histidine kinase-like ATPase, C-terminal domain"/>
    <property type="match status" value="1"/>
</dbReference>
<evidence type="ECO:0000313" key="6">
    <source>
        <dbReference type="Proteomes" id="UP000838672"/>
    </source>
</evidence>
<feature type="domain" description="Histidine kinase" evidence="4">
    <location>
        <begin position="302"/>
        <end position="447"/>
    </location>
</feature>
<sequence length="450" mass="50756">MPIFQRERERLIEVYFSQQSRQLTIEAGVRLMTQNGFNDRLYWVKSGELKGYYESSKADLSLKPGTELFTVSPGEIVGVHSFFSRSTVASTTIIASQDSELGWIDLNTEALEPELYGALSDQLMPLIVDELARRQQIMVQQTAAKERAMQKLFRAEQMTTLGQLAAGIAHELNNAVGVLSSKTETLQQSIYQRMVQRRPHLCEYLEHGLNHGQQQSSAEVRQRAKYFAQQYGLEKGKAKQLARAWPEDEIPQHWLTHLDDALIYWDMGRDIHDMRLAATHATHIVRSVKQLGGGEQDKQYNVNVNDTIEQALSLLQSPLRRVQVAWHGGEMPAIYACQNELVQVWINIIKNGCDAMMGMASPQLEIQTTVQRKSIVVTISNNGPAIPEEVRRKIFQPNFTTKKGGLSFGLGLGLSIAQRIVQSYEGSIAVKSDDSRTTFRIKLPFEDSYG</sequence>
<dbReference type="PANTHER" id="PTHR43065">
    <property type="entry name" value="SENSOR HISTIDINE KINASE"/>
    <property type="match status" value="1"/>
</dbReference>
<dbReference type="PANTHER" id="PTHR43065:SF48">
    <property type="entry name" value="HISTIDINE KINASE"/>
    <property type="match status" value="1"/>
</dbReference>
<evidence type="ECO:0000313" key="5">
    <source>
        <dbReference type="EMBL" id="CAH0533520.1"/>
    </source>
</evidence>
<comment type="catalytic activity">
    <reaction evidence="1">
        <text>ATP + protein L-histidine = ADP + protein N-phospho-L-histidine.</text>
        <dbReference type="EC" id="2.7.13.3"/>
    </reaction>
</comment>
<dbReference type="SUPFAM" id="SSF51206">
    <property type="entry name" value="cAMP-binding domain-like"/>
    <property type="match status" value="1"/>
</dbReference>
<evidence type="ECO:0000256" key="1">
    <source>
        <dbReference type="ARBA" id="ARBA00000085"/>
    </source>
</evidence>
<dbReference type="SMART" id="SM00387">
    <property type="entry name" value="HATPase_c"/>
    <property type="match status" value="1"/>
</dbReference>
<dbReference type="Pfam" id="PF02518">
    <property type="entry name" value="HATPase_c"/>
    <property type="match status" value="1"/>
</dbReference>
<evidence type="ECO:0000259" key="4">
    <source>
        <dbReference type="PROSITE" id="PS50109"/>
    </source>
</evidence>
<organism evidence="5 6">
    <name type="scientific">Vibrio stylophorae</name>
    <dbReference type="NCBI Taxonomy" id="659351"/>
    <lineage>
        <taxon>Bacteria</taxon>
        <taxon>Pseudomonadati</taxon>
        <taxon>Pseudomonadota</taxon>
        <taxon>Gammaproteobacteria</taxon>
        <taxon>Vibrionales</taxon>
        <taxon>Vibrionaceae</taxon>
        <taxon>Vibrio</taxon>
    </lineage>
</organism>
<dbReference type="EC" id="2.7.13.3" evidence="2"/>
<dbReference type="GO" id="GO:0016740">
    <property type="term" value="F:transferase activity"/>
    <property type="evidence" value="ECO:0007669"/>
    <property type="project" value="UniProtKB-KW"/>
</dbReference>
<keyword evidence="6" id="KW-1185">Reference proteome</keyword>
<proteinExistence type="predicted"/>
<dbReference type="InterPro" id="IPR003594">
    <property type="entry name" value="HATPase_dom"/>
</dbReference>
<protein>
    <recommendedName>
        <fullName evidence="2">histidine kinase</fullName>
        <ecNumber evidence="2">2.7.13.3</ecNumber>
    </recommendedName>
</protein>